<evidence type="ECO:0000313" key="1">
    <source>
        <dbReference type="EMBL" id="CAG8977488.1"/>
    </source>
</evidence>
<dbReference type="Proteomes" id="UP000701801">
    <property type="component" value="Unassembled WGS sequence"/>
</dbReference>
<organism evidence="1 2">
    <name type="scientific">Hymenoscyphus albidus</name>
    <dbReference type="NCBI Taxonomy" id="595503"/>
    <lineage>
        <taxon>Eukaryota</taxon>
        <taxon>Fungi</taxon>
        <taxon>Dikarya</taxon>
        <taxon>Ascomycota</taxon>
        <taxon>Pezizomycotina</taxon>
        <taxon>Leotiomycetes</taxon>
        <taxon>Helotiales</taxon>
        <taxon>Helotiaceae</taxon>
        <taxon>Hymenoscyphus</taxon>
    </lineage>
</organism>
<keyword evidence="2" id="KW-1185">Reference proteome</keyword>
<gene>
    <name evidence="1" type="ORF">HYALB_00009320</name>
</gene>
<accession>A0A9N9PWH7</accession>
<evidence type="ECO:0000313" key="2">
    <source>
        <dbReference type="Proteomes" id="UP000701801"/>
    </source>
</evidence>
<proteinExistence type="predicted"/>
<protein>
    <submittedName>
        <fullName evidence="1">Uncharacterized protein</fullName>
    </submittedName>
</protein>
<dbReference type="AlphaFoldDB" id="A0A9N9PWH7"/>
<reference evidence="1" key="1">
    <citation type="submission" date="2021-07" db="EMBL/GenBank/DDBJ databases">
        <authorList>
            <person name="Durling M."/>
        </authorList>
    </citation>
    <scope>NUCLEOTIDE SEQUENCE</scope>
</reference>
<dbReference type="EMBL" id="CAJVRM010000221">
    <property type="protein sequence ID" value="CAG8977488.1"/>
    <property type="molecule type" value="Genomic_DNA"/>
</dbReference>
<name>A0A9N9PWH7_9HELO</name>
<comment type="caution">
    <text evidence="1">The sequence shown here is derived from an EMBL/GenBank/DDBJ whole genome shotgun (WGS) entry which is preliminary data.</text>
</comment>
<sequence>MSTSHGRLCRTCRNLNLRIDSFIQTGWRYQTSPEYELNHLGLPTSYAPDERLEDDRDYTDENLANLARN</sequence>